<accession>A0A9Q4B224</accession>
<reference evidence="1" key="1">
    <citation type="submission" date="2020-06" db="EMBL/GenBank/DDBJ databases">
        <title>Insight into the genomes of haloalkaliphilic bacilli from Kenyan soda lakes.</title>
        <authorList>
            <person name="Mwirichia R."/>
            <person name="Villamizar G.C."/>
            <person name="Poehlein A."/>
            <person name="Mugweru J."/>
            <person name="Kipnyargis A."/>
            <person name="Kiplimo D."/>
            <person name="Orwa P."/>
            <person name="Daniel R."/>
        </authorList>
    </citation>
    <scope>NUCLEOTIDE SEQUENCE</scope>
    <source>
        <strain evidence="1">B1096_S55</strain>
    </source>
</reference>
<dbReference type="EMBL" id="JABXYM010000001">
    <property type="protein sequence ID" value="MCR6096884.1"/>
    <property type="molecule type" value="Genomic_DNA"/>
</dbReference>
<evidence type="ECO:0000313" key="2">
    <source>
        <dbReference type="Proteomes" id="UP001057753"/>
    </source>
</evidence>
<gene>
    <name evidence="1" type="ORF">HXA33_09980</name>
</gene>
<evidence type="ECO:0000313" key="1">
    <source>
        <dbReference type="EMBL" id="MCR6096884.1"/>
    </source>
</evidence>
<keyword evidence="2" id="KW-1185">Reference proteome</keyword>
<proteinExistence type="predicted"/>
<name>A0A9Q4B224_SALAG</name>
<organism evidence="1 2">
    <name type="scientific">Salipaludibacillus agaradhaerens</name>
    <name type="common">Bacillus agaradhaerens</name>
    <dbReference type="NCBI Taxonomy" id="76935"/>
    <lineage>
        <taxon>Bacteria</taxon>
        <taxon>Bacillati</taxon>
        <taxon>Bacillota</taxon>
        <taxon>Bacilli</taxon>
        <taxon>Bacillales</taxon>
        <taxon>Bacillaceae</taxon>
    </lineage>
</organism>
<dbReference type="AlphaFoldDB" id="A0A9Q4B224"/>
<dbReference type="Proteomes" id="UP001057753">
    <property type="component" value="Unassembled WGS sequence"/>
</dbReference>
<dbReference type="RefSeq" id="WP_257821371.1">
    <property type="nucleotide sequence ID" value="NZ_JABXYM010000001.1"/>
</dbReference>
<sequence>MNEHNLLDFLYEMEEKFNEKIIENFEKENLTGADMARGALMAVSKIVDYVESECE</sequence>
<comment type="caution">
    <text evidence="1">The sequence shown here is derived from an EMBL/GenBank/DDBJ whole genome shotgun (WGS) entry which is preliminary data.</text>
</comment>
<protein>
    <submittedName>
        <fullName evidence="1">Uncharacterized protein</fullName>
    </submittedName>
</protein>